<proteinExistence type="predicted"/>
<keyword evidence="3" id="KW-1185">Reference proteome</keyword>
<sequence>MALEYMKITGYKDEDFTQAVSGDPYNLMINPESIKWSRSIEYNEQQPIDTSSTSQKYKHTPSDNLSFDIVIDCTGIVDNKRTDLNKEIQALEDIVYTYNGDIHRPNFVKIQWGSDLVFYSVLKSFDTTYTLFKPDGSPLRAKISLSFGKYISADKRKKEDNESSPDISHLVEVVQGDSLPQLSNKVWNTPYYYVQVAQYNDLNKFRQLKGGQQLLFPPIIKPTENS</sequence>
<gene>
    <name evidence="2" type="ORF">C8N46_101664</name>
</gene>
<dbReference type="OrthoDB" id="9815939at2"/>
<accession>A0A2T6C6U4</accession>
<dbReference type="EMBL" id="QBKT01000001">
    <property type="protein sequence ID" value="PTX64054.1"/>
    <property type="molecule type" value="Genomic_DNA"/>
</dbReference>
<protein>
    <recommendedName>
        <fullName evidence="1">Contractile injection system tube protein N-terminal domain-containing protein</fullName>
    </recommendedName>
</protein>
<dbReference type="AlphaFoldDB" id="A0A2T6C6U4"/>
<dbReference type="Proteomes" id="UP000244090">
    <property type="component" value="Unassembled WGS sequence"/>
</dbReference>
<evidence type="ECO:0000259" key="1">
    <source>
        <dbReference type="Pfam" id="PF19266"/>
    </source>
</evidence>
<name>A0A2T6C6U4_9FLAO</name>
<reference evidence="2 3" key="1">
    <citation type="submission" date="2018-04" db="EMBL/GenBank/DDBJ databases">
        <title>Genomic Encyclopedia of Archaeal and Bacterial Type Strains, Phase II (KMG-II): from individual species to whole genera.</title>
        <authorList>
            <person name="Goeker M."/>
        </authorList>
    </citation>
    <scope>NUCLEOTIDE SEQUENCE [LARGE SCALE GENOMIC DNA]</scope>
    <source>
        <strain evidence="2 3">DSM 25731</strain>
    </source>
</reference>
<evidence type="ECO:0000313" key="3">
    <source>
        <dbReference type="Proteomes" id="UP000244090"/>
    </source>
</evidence>
<organism evidence="2 3">
    <name type="scientific">Kordia periserrulae</name>
    <dbReference type="NCBI Taxonomy" id="701523"/>
    <lineage>
        <taxon>Bacteria</taxon>
        <taxon>Pseudomonadati</taxon>
        <taxon>Bacteroidota</taxon>
        <taxon>Flavobacteriia</taxon>
        <taxon>Flavobacteriales</taxon>
        <taxon>Flavobacteriaceae</taxon>
        <taxon>Kordia</taxon>
    </lineage>
</organism>
<dbReference type="InterPro" id="IPR045361">
    <property type="entry name" value="CIS_tube_prot_N"/>
</dbReference>
<dbReference type="Pfam" id="PF19266">
    <property type="entry name" value="CIS_tube"/>
    <property type="match status" value="1"/>
</dbReference>
<feature type="domain" description="Contractile injection system tube protein N-terminal" evidence="1">
    <location>
        <begin position="3"/>
        <end position="157"/>
    </location>
</feature>
<comment type="caution">
    <text evidence="2">The sequence shown here is derived from an EMBL/GenBank/DDBJ whole genome shotgun (WGS) entry which is preliminary data.</text>
</comment>
<evidence type="ECO:0000313" key="2">
    <source>
        <dbReference type="EMBL" id="PTX64054.1"/>
    </source>
</evidence>